<evidence type="ECO:0000313" key="2">
    <source>
        <dbReference type="Proteomes" id="UP000530424"/>
    </source>
</evidence>
<dbReference type="RefSeq" id="WP_179667708.1">
    <property type="nucleotide sequence ID" value="NZ_JACCFP010000001.1"/>
</dbReference>
<name>A0A853C1E8_9ACTN</name>
<gene>
    <name evidence="1" type="ORF">HNR19_001897</name>
</gene>
<dbReference type="Proteomes" id="UP000530424">
    <property type="component" value="Unassembled WGS sequence"/>
</dbReference>
<organism evidence="1 2">
    <name type="scientific">Nocardioides thalensis</name>
    <dbReference type="NCBI Taxonomy" id="1914755"/>
    <lineage>
        <taxon>Bacteria</taxon>
        <taxon>Bacillati</taxon>
        <taxon>Actinomycetota</taxon>
        <taxon>Actinomycetes</taxon>
        <taxon>Propionibacteriales</taxon>
        <taxon>Nocardioidaceae</taxon>
        <taxon>Nocardioides</taxon>
    </lineage>
</organism>
<comment type="caution">
    <text evidence="1">The sequence shown here is derived from an EMBL/GenBank/DDBJ whole genome shotgun (WGS) entry which is preliminary data.</text>
</comment>
<protein>
    <submittedName>
        <fullName evidence="1">Uncharacterized protein</fullName>
    </submittedName>
</protein>
<keyword evidence="2" id="KW-1185">Reference proteome</keyword>
<sequence length="89" mass="9736">MAVCLAWLGDPKQVDVVMAAPGPWREVIEVGSGLLVLESDESLSRVYHEVKWLLSDDCALLVAPLAERPKARGVTSGTVSWLRDRLPLP</sequence>
<proteinExistence type="predicted"/>
<reference evidence="1 2" key="1">
    <citation type="submission" date="2020-07" db="EMBL/GenBank/DDBJ databases">
        <title>Sequencing the genomes of 1000 actinobacteria strains.</title>
        <authorList>
            <person name="Klenk H.-P."/>
        </authorList>
    </citation>
    <scope>NUCLEOTIDE SEQUENCE [LARGE SCALE GENOMIC DNA]</scope>
    <source>
        <strain evidence="1 2">DSM 103833</strain>
    </source>
</reference>
<dbReference type="EMBL" id="JACCFP010000001">
    <property type="protein sequence ID" value="NYJ01199.1"/>
    <property type="molecule type" value="Genomic_DNA"/>
</dbReference>
<dbReference type="AlphaFoldDB" id="A0A853C1E8"/>
<evidence type="ECO:0000313" key="1">
    <source>
        <dbReference type="EMBL" id="NYJ01199.1"/>
    </source>
</evidence>
<accession>A0A853C1E8</accession>